<feature type="region of interest" description="Disordered" evidence="1">
    <location>
        <begin position="645"/>
        <end position="679"/>
    </location>
</feature>
<dbReference type="RefSeq" id="WP_135311702.1">
    <property type="nucleotide sequence ID" value="NZ_CP038439.1"/>
</dbReference>
<dbReference type="KEGG" id="plia:E4191_00725"/>
<name>A0A4P7HIC4_9RHOB</name>
<evidence type="ECO:0000313" key="2">
    <source>
        <dbReference type="EMBL" id="QBX33403.1"/>
    </source>
</evidence>
<feature type="compositionally biased region" description="Gly residues" evidence="1">
    <location>
        <begin position="655"/>
        <end position="665"/>
    </location>
</feature>
<dbReference type="AlphaFoldDB" id="A0A4P7HIC4"/>
<accession>A0A4P7HIC4</accession>
<dbReference type="EMBL" id="CP038439">
    <property type="protein sequence ID" value="QBX33403.1"/>
    <property type="molecule type" value="Genomic_DNA"/>
</dbReference>
<evidence type="ECO:0000313" key="3">
    <source>
        <dbReference type="Proteomes" id="UP000296374"/>
    </source>
</evidence>
<organism evidence="2 3">
    <name type="scientific">Paracoccus liaowanqingii</name>
    <dbReference type="NCBI Taxonomy" id="2560053"/>
    <lineage>
        <taxon>Bacteria</taxon>
        <taxon>Pseudomonadati</taxon>
        <taxon>Pseudomonadota</taxon>
        <taxon>Alphaproteobacteria</taxon>
        <taxon>Rhodobacterales</taxon>
        <taxon>Paracoccaceae</taxon>
        <taxon>Paracoccus</taxon>
    </lineage>
</organism>
<gene>
    <name evidence="2" type="ORF">E4191_00725</name>
</gene>
<sequence>MADVDIVVESGDLKAAIALLNEYGVSFTQMVNKVQTEGNRLNRASKATTDQLTRAWQNAEKAIDNRRLEQVASQEADILKRREQNWRQFFQSYGKSTSAGQLGAPTSAAGSALLQNEKALSDAMLETAKAAKEKAKEAEYLTRTLNPLLAAEQTYLRMQSEISRATDLGILDIQQQAVALDQLQKEYDALGNGVYMTGSRFNRFGEMAVQNGKGIQKFGMYAQQAGYQIGDFAVQLQAGQNAGVAFSQQAAQLAGLIPGLAGAMTTFAAIGVGLLIQNMTKGEKAAEDTYLQLSKFQDLEQVFSSVGSSFETSMVQSISRVRQKYGDFIADFAKFSLNAEKEKLQANLSTVMDKASSVDPTASEGFWGRFKNTRTLMNPGATSFIADAQAEADAYNEMLAQVQAAQERLFNDSINSKSELVTAFQAVYEEMREIPGVTQEILDRFQQVGEQSGIAAEATKTVSEAFTAANNAASQGFELYKQMNEELRLSNELASVRNRYGEDSVQYLDAQKKQTLEITRTELERAGTTDTLIEKIMAQVEQQIEFEQAALRSELVVDQLLIDLSAMSGIDISGVFTKAQGAANSLLGTVQSIYANMAAVAAETKIRERAAVAKGNPLDPLGAFSGGQSASGAVQIAAGGVIRSPVMPDWEEPKSGGGGGKGGGRSKLSDAEKHAQKAQDQLKEFFEQYNLNIKQQERLAGIHGEQREELEKVIEIEKRLGESRTLVSQTQIEAMAREELALERKLDRQEEIYNLGNQAVEDLLMSIVAGTGDIEDAFKGMLSSIVAEVYQNYVAKGAADMAGNALVSLFSANGNAFGAGGVKMFMDGGVVGSPTLFGYGSGKTGMMGEAGPEAIMPLKRNSQGQLGVAVSGGGSGAVNVYHNINISANGDESVNKIITAQIPRITEASKRAVMDAKRRGQKGF</sequence>
<reference evidence="3" key="1">
    <citation type="submission" date="2019-03" db="EMBL/GenBank/DDBJ databases">
        <authorList>
            <person name="Li J."/>
        </authorList>
    </citation>
    <scope>NUCLEOTIDE SEQUENCE [LARGE SCALE GENOMIC DNA]</scope>
    <source>
        <strain evidence="3">2251</strain>
    </source>
</reference>
<feature type="compositionally biased region" description="Basic and acidic residues" evidence="1">
    <location>
        <begin position="667"/>
        <end position="679"/>
    </location>
</feature>
<evidence type="ECO:0000256" key="1">
    <source>
        <dbReference type="SAM" id="MobiDB-lite"/>
    </source>
</evidence>
<proteinExistence type="predicted"/>
<dbReference type="Proteomes" id="UP000296374">
    <property type="component" value="Chromosome"/>
</dbReference>
<protein>
    <submittedName>
        <fullName evidence="2">Phage tail tape measure protein</fullName>
    </submittedName>
</protein>